<dbReference type="AlphaFoldDB" id="A0A2W4JZ21"/>
<reference evidence="2" key="1">
    <citation type="submission" date="2018-05" db="EMBL/GenBank/DDBJ databases">
        <authorList>
            <person name="Lanie J.A."/>
            <person name="Ng W.-L."/>
            <person name="Kazmierczak K.M."/>
            <person name="Andrzejewski T.M."/>
            <person name="Davidsen T.M."/>
            <person name="Wayne K.J."/>
            <person name="Tettelin H."/>
            <person name="Glass J.I."/>
            <person name="Rusch D."/>
            <person name="Podicherti R."/>
            <person name="Tsui H.-C.T."/>
            <person name="Winkler M.E."/>
        </authorList>
    </citation>
    <scope>NUCLEOTIDE SEQUENCE</scope>
    <source>
        <strain evidence="2">ZC4RG45</strain>
    </source>
</reference>
<dbReference type="Pfam" id="PF00702">
    <property type="entry name" value="Hydrolase"/>
    <property type="match status" value="1"/>
</dbReference>
<evidence type="ECO:0000313" key="2">
    <source>
        <dbReference type="EMBL" id="PZM99207.1"/>
    </source>
</evidence>
<evidence type="ECO:0000313" key="1">
    <source>
        <dbReference type="EMBL" id="MFO7191815.1"/>
    </source>
</evidence>
<dbReference type="NCBIfam" id="TIGR01509">
    <property type="entry name" value="HAD-SF-IA-v3"/>
    <property type="match status" value="1"/>
</dbReference>
<dbReference type="EMBL" id="QGUI02000051">
    <property type="protein sequence ID" value="MFO7191815.1"/>
    <property type="molecule type" value="Genomic_DNA"/>
</dbReference>
<dbReference type="InterPro" id="IPR006439">
    <property type="entry name" value="HAD-SF_hydro_IA"/>
</dbReference>
<dbReference type="InterPro" id="IPR023198">
    <property type="entry name" value="PGP-like_dom2"/>
</dbReference>
<dbReference type="Proteomes" id="UP000249324">
    <property type="component" value="Unassembled WGS sequence"/>
</dbReference>
<dbReference type="CDD" id="cd07505">
    <property type="entry name" value="HAD_BPGM-like"/>
    <property type="match status" value="1"/>
</dbReference>
<reference evidence="1" key="4">
    <citation type="submission" date="2023-08" db="EMBL/GenBank/DDBJ databases">
        <authorList>
            <person name="Guima S.E.S."/>
            <person name="Martins L.F."/>
            <person name="Silva A.M."/>
            <person name="Setubal J.C."/>
        </authorList>
    </citation>
    <scope>NUCLEOTIDE SEQUENCE</scope>
    <source>
        <strain evidence="1">ZC4RG45</strain>
    </source>
</reference>
<reference evidence="1 3" key="3">
    <citation type="journal article" date="2021" name="BMC Genomics">
        <title>Genome-resolved metagenome and metatranscriptome analyses of thermophilic composting reveal key bacterial players and their metabolic interactions.</title>
        <authorList>
            <person name="Braga L.P.P."/>
            <person name="Pereira R.V."/>
            <person name="Martins L.F."/>
            <person name="Moura L.M.S."/>
            <person name="Sanchez F.B."/>
            <person name="Patane J.S.L."/>
            <person name="da Silva A.M."/>
            <person name="Setubal J.C."/>
        </authorList>
    </citation>
    <scope>NUCLEOTIDE SEQUENCE [LARGE SCALE GENOMIC DNA]</scope>
    <source>
        <strain evidence="1">ZC4RG45</strain>
    </source>
</reference>
<dbReference type="PANTHER" id="PTHR18901:SF38">
    <property type="entry name" value="PSEUDOURIDINE-5'-PHOSPHATASE"/>
    <property type="match status" value="1"/>
</dbReference>
<dbReference type="STRING" id="1111738.GCA_000427905_02016"/>
<name>A0A2W4JZ21_9PSEU</name>
<dbReference type="SUPFAM" id="SSF56784">
    <property type="entry name" value="HAD-like"/>
    <property type="match status" value="1"/>
</dbReference>
<dbReference type="SFLD" id="SFLDS00003">
    <property type="entry name" value="Haloacid_Dehalogenase"/>
    <property type="match status" value="1"/>
</dbReference>
<dbReference type="EMBL" id="QGUI01000181">
    <property type="protein sequence ID" value="PZM99207.1"/>
    <property type="molecule type" value="Genomic_DNA"/>
</dbReference>
<accession>A0A2W4JZ21</accession>
<proteinExistence type="predicted"/>
<dbReference type="Gene3D" id="3.40.50.1000">
    <property type="entry name" value="HAD superfamily/HAD-like"/>
    <property type="match status" value="1"/>
</dbReference>
<comment type="caution">
    <text evidence="2">The sequence shown here is derived from an EMBL/GenBank/DDBJ whole genome shotgun (WGS) entry which is preliminary data.</text>
</comment>
<dbReference type="InterPro" id="IPR036412">
    <property type="entry name" value="HAD-like_sf"/>
</dbReference>
<evidence type="ECO:0000313" key="3">
    <source>
        <dbReference type="Proteomes" id="UP000249324"/>
    </source>
</evidence>
<organism evidence="2">
    <name type="scientific">Thermocrispum agreste</name>
    <dbReference type="NCBI Taxonomy" id="37925"/>
    <lineage>
        <taxon>Bacteria</taxon>
        <taxon>Bacillati</taxon>
        <taxon>Actinomycetota</taxon>
        <taxon>Actinomycetes</taxon>
        <taxon>Pseudonocardiales</taxon>
        <taxon>Pseudonocardiaceae</taxon>
        <taxon>Thermocrispum</taxon>
    </lineage>
</organism>
<protein>
    <submittedName>
        <fullName evidence="2">HAD family phosphatase</fullName>
    </submittedName>
</protein>
<sequence length="239" mass="25828">MDFELPDAVLWDMDGTLVDTEKLWEIALAELAGRLGGTLSAETRAAIVGSNSRRTMRLLFDDLGLELTDDAYAEANAWLEARMHELFAGDVPWRPGAEEALRMVRETGLPTALVTSTVRPLAERALDHIGRHWFDTTVAGDEVDGLNKPHPRPYLRAAELLGVAPSRCVAIEDSPVGSAAAQAAGCGVIVVPNDVPVEPGPSMLMLETLVGLRPRHLGDAFALVRRTREGDGDRACRTA</sequence>
<dbReference type="PANTHER" id="PTHR18901">
    <property type="entry name" value="2-DEOXYGLUCOSE-6-PHOSPHATE PHOSPHATASE 2"/>
    <property type="match status" value="1"/>
</dbReference>
<gene>
    <name evidence="1" type="ORF">DIU77_006185</name>
    <name evidence="2" type="ORF">DIU77_06305</name>
</gene>
<dbReference type="InterPro" id="IPR023214">
    <property type="entry name" value="HAD_sf"/>
</dbReference>
<dbReference type="Gene3D" id="1.10.150.240">
    <property type="entry name" value="Putative phosphatase, domain 2"/>
    <property type="match status" value="1"/>
</dbReference>
<reference evidence="1" key="2">
    <citation type="submission" date="2018-05" db="EMBL/GenBank/DDBJ databases">
        <authorList>
            <person name="Moura L."/>
            <person name="Setubal J.C."/>
        </authorList>
    </citation>
    <scope>NUCLEOTIDE SEQUENCE</scope>
    <source>
        <strain evidence="1">ZC4RG45</strain>
    </source>
</reference>
<dbReference type="SFLD" id="SFLDG01129">
    <property type="entry name" value="C1.5:_HAD__Beta-PGM__Phosphata"/>
    <property type="match status" value="1"/>
</dbReference>